<dbReference type="EMBL" id="JABBGF010000001">
    <property type="protein sequence ID" value="NML57490.1"/>
    <property type="molecule type" value="Genomic_DNA"/>
</dbReference>
<dbReference type="RefSeq" id="WP_169230807.1">
    <property type="nucleotide sequence ID" value="NZ_JABBGF010000001.1"/>
</dbReference>
<dbReference type="PANTHER" id="PTHR34220">
    <property type="entry name" value="SENSOR HISTIDINE KINASE YPDA"/>
    <property type="match status" value="1"/>
</dbReference>
<proteinExistence type="predicted"/>
<dbReference type="Pfam" id="PF06580">
    <property type="entry name" value="His_kinase"/>
    <property type="match status" value="1"/>
</dbReference>
<keyword evidence="1" id="KW-0472">Membrane</keyword>
<keyword evidence="4" id="KW-0418">Kinase</keyword>
<feature type="domain" description="Two component regulator three Y" evidence="3">
    <location>
        <begin position="634"/>
        <end position="697"/>
    </location>
</feature>
<keyword evidence="1" id="KW-0812">Transmembrane</keyword>
<keyword evidence="4" id="KW-0808">Transferase</keyword>
<feature type="domain" description="Signal transduction histidine kinase internal region" evidence="2">
    <location>
        <begin position="747"/>
        <end position="826"/>
    </location>
</feature>
<keyword evidence="5" id="KW-1185">Reference proteome</keyword>
<dbReference type="GO" id="GO:0000155">
    <property type="term" value="F:phosphorelay sensor kinase activity"/>
    <property type="evidence" value="ECO:0007669"/>
    <property type="project" value="InterPro"/>
</dbReference>
<keyword evidence="1" id="KW-1133">Transmembrane helix</keyword>
<dbReference type="InterPro" id="IPR010559">
    <property type="entry name" value="Sig_transdc_His_kin_internal"/>
</dbReference>
<dbReference type="Gene3D" id="3.30.565.10">
    <property type="entry name" value="Histidine kinase-like ATPase, C-terminal domain"/>
    <property type="match status" value="1"/>
</dbReference>
<dbReference type="InterPro" id="IPR036890">
    <property type="entry name" value="HATPase_C_sf"/>
</dbReference>
<sequence>MSQIPGLINYNEENGLYCSYNYTLSQDKNGFIWIGSDNGFFRFDGVEFKNYSKGLKNIEILGLTPLSNGEVFIIPFLNDFAYLKNGVIHNTNTDPELNKMQFPSVFPIFFNDKKRDEIMFFAHDNPKNIYRYKDRKIKTTSLDTGLKVYKGFHYDFDSHTLFLQSMPGKIISYNILTKKKKDFKIDANKDECAIVMKNNILITTLNGKKISFYYRASGSFKKLKSITLKDPDTIYGIYVDDYDRLWVSLLNGGILYFDQAISDSSPMKKPYHFLKEYLINGVLVDKDKNIWFSSKNDGIFFLSQKFFTSYINFPINNNSYITAIASNSNSILLGYNSSNGASYSFSKGSREFSFNSSKKIEHRAIYANNDIAIFGQNQEAFQMNLSNFKAVPLKIGFKNVVSYGNNEVLISSHSGLFSYNYKDRKISDTLLNERNYTALPYTPDSLFVGYLKDLYKLNTKTKQKKLFLKDYYFTDLKKLKENLYLGATNLHGIILFNNHKVLQQITSKNGLISNQIKKTDIENDHVFWASSNAGLMRVELKKNEPKISIFTRIDGLPSDKVAGCVIRGDTLYAATSKGLGIFSIKNMMIQQKYINKKVIINSVIIGGKEYFNLRQKISDIFPNNDVIFKLSFLDYASQGKISYKYKVEGLSKSWQISNSSKIILNSLPPGKYIFKVYGLGYNGKRSYIYTELPFEIKPQFWQTLWFTIFVIILIIAVLVVIVNAYIQKLRNKKLKNILYEKKIAELELQAIKAQINPHFIYNCLNSIQFLLYKKDYEETENYLNIFSQMIRKTLQYSEHAFMSINEEVEYLSIYLNMEKLRLKEQFDYKIIVSEEIDPGWHIPSLLVQPFVENAIKHGISGLKNRKGSIEVTFNYKHPALCITIKDNGTGFPDKYELTGKENSFGVKLSQKRIDTFKQLFNTNIILEINNLSEKKQTQGTEIKLYITPYENQITS</sequence>
<dbReference type="SUPFAM" id="SSF55874">
    <property type="entry name" value="ATPase domain of HSP90 chaperone/DNA topoisomerase II/histidine kinase"/>
    <property type="match status" value="1"/>
</dbReference>
<evidence type="ECO:0000259" key="3">
    <source>
        <dbReference type="Pfam" id="PF07495"/>
    </source>
</evidence>
<reference evidence="4 5" key="1">
    <citation type="submission" date="2020-04" db="EMBL/GenBank/DDBJ databases">
        <title>Chryseobacterium sp. RJ-7-14 sp. nov., isolated from Jeju soil.</title>
        <authorList>
            <person name="Dahal R.H."/>
            <person name="Chaudhary D.K."/>
        </authorList>
    </citation>
    <scope>NUCLEOTIDE SEQUENCE [LARGE SCALE GENOMIC DNA]</scope>
    <source>
        <strain evidence="4 5">RJ-7-14</strain>
    </source>
</reference>
<evidence type="ECO:0000259" key="2">
    <source>
        <dbReference type="Pfam" id="PF06580"/>
    </source>
</evidence>
<dbReference type="InterPro" id="IPR011123">
    <property type="entry name" value="Y_Y_Y"/>
</dbReference>
<accession>A0A7Y0FIR6</accession>
<comment type="caution">
    <text evidence="4">The sequence shown here is derived from an EMBL/GenBank/DDBJ whole genome shotgun (WGS) entry which is preliminary data.</text>
</comment>
<protein>
    <submittedName>
        <fullName evidence="4">Histidine kinase</fullName>
    </submittedName>
</protein>
<evidence type="ECO:0000313" key="4">
    <source>
        <dbReference type="EMBL" id="NML57490.1"/>
    </source>
</evidence>
<dbReference type="Proteomes" id="UP000552615">
    <property type="component" value="Unassembled WGS sequence"/>
</dbReference>
<dbReference type="GO" id="GO:0016020">
    <property type="term" value="C:membrane"/>
    <property type="evidence" value="ECO:0007669"/>
    <property type="project" value="InterPro"/>
</dbReference>
<feature type="transmembrane region" description="Helical" evidence="1">
    <location>
        <begin position="704"/>
        <end position="726"/>
    </location>
</feature>
<dbReference type="Gene3D" id="2.130.10.10">
    <property type="entry name" value="YVTN repeat-like/Quinoprotein amine dehydrogenase"/>
    <property type="match status" value="3"/>
</dbReference>
<evidence type="ECO:0000313" key="5">
    <source>
        <dbReference type="Proteomes" id="UP000552615"/>
    </source>
</evidence>
<name>A0A7Y0FIR6_9FLAO</name>
<gene>
    <name evidence="4" type="ORF">HHL20_09050</name>
</gene>
<organism evidence="4 5">
    <name type="scientific">Chryseobacterium cheonjiense</name>
    <dbReference type="NCBI Taxonomy" id="2728845"/>
    <lineage>
        <taxon>Bacteria</taxon>
        <taxon>Pseudomonadati</taxon>
        <taxon>Bacteroidota</taxon>
        <taxon>Flavobacteriia</taxon>
        <taxon>Flavobacteriales</taxon>
        <taxon>Weeksellaceae</taxon>
        <taxon>Chryseobacterium group</taxon>
        <taxon>Chryseobacterium</taxon>
    </lineage>
</organism>
<dbReference type="InterPro" id="IPR015943">
    <property type="entry name" value="WD40/YVTN_repeat-like_dom_sf"/>
</dbReference>
<dbReference type="Gene3D" id="2.60.40.10">
    <property type="entry name" value="Immunoglobulins"/>
    <property type="match status" value="1"/>
</dbReference>
<dbReference type="SUPFAM" id="SSF63829">
    <property type="entry name" value="Calcium-dependent phosphotriesterase"/>
    <property type="match status" value="1"/>
</dbReference>
<dbReference type="PANTHER" id="PTHR34220:SF7">
    <property type="entry name" value="SENSOR HISTIDINE KINASE YPDA"/>
    <property type="match status" value="1"/>
</dbReference>
<dbReference type="InterPro" id="IPR013783">
    <property type="entry name" value="Ig-like_fold"/>
</dbReference>
<dbReference type="Pfam" id="PF07495">
    <property type="entry name" value="Y_Y_Y"/>
    <property type="match status" value="1"/>
</dbReference>
<dbReference type="InterPro" id="IPR050640">
    <property type="entry name" value="Bact_2-comp_sensor_kinase"/>
</dbReference>
<evidence type="ECO:0000256" key="1">
    <source>
        <dbReference type="SAM" id="Phobius"/>
    </source>
</evidence>
<dbReference type="AlphaFoldDB" id="A0A7Y0FIR6"/>